<evidence type="ECO:0000313" key="1">
    <source>
        <dbReference type="EMBL" id="KRG12554.1"/>
    </source>
</evidence>
<reference evidence="1 2" key="1">
    <citation type="submission" date="2015-06" db="EMBL/GenBank/DDBJ databases">
        <title>Genome sequencing project of Bacillus galactosidilyticus PL133.</title>
        <authorList>
            <person name="Gaiero J."/>
            <person name="Nicol R."/>
            <person name="Habash M."/>
        </authorList>
    </citation>
    <scope>NUCLEOTIDE SEQUENCE [LARGE SCALE GENOMIC DNA]</scope>
    <source>
        <strain evidence="1 2">PL133</strain>
    </source>
</reference>
<protein>
    <submittedName>
        <fullName evidence="1">Uncharacterized protein</fullName>
    </submittedName>
</protein>
<organism evidence="1 2">
    <name type="scientific">Lederbergia galactosidilytica</name>
    <dbReference type="NCBI Taxonomy" id="217031"/>
    <lineage>
        <taxon>Bacteria</taxon>
        <taxon>Bacillati</taxon>
        <taxon>Bacillota</taxon>
        <taxon>Bacilli</taxon>
        <taxon>Bacillales</taxon>
        <taxon>Bacillaceae</taxon>
        <taxon>Lederbergia</taxon>
    </lineage>
</organism>
<dbReference type="Proteomes" id="UP000053881">
    <property type="component" value="Unassembled WGS sequence"/>
</dbReference>
<sequence>MIPLRNPATISCHYLAGHFPLYRFDHQSNRLWTISITKDIAASENMSSPKPFLLEPLILKRSEKGGKKAGVI</sequence>
<accession>A0A0Q9Y490</accession>
<dbReference type="PATRIC" id="fig|217031.4.peg.3824"/>
<name>A0A0Q9Y490_9BACI</name>
<dbReference type="EMBL" id="LGPB01000091">
    <property type="protein sequence ID" value="KRG12554.1"/>
    <property type="molecule type" value="Genomic_DNA"/>
</dbReference>
<proteinExistence type="predicted"/>
<comment type="caution">
    <text evidence="1">The sequence shown here is derived from an EMBL/GenBank/DDBJ whole genome shotgun (WGS) entry which is preliminary data.</text>
</comment>
<gene>
    <name evidence="1" type="ORF">ACA29_11495</name>
</gene>
<evidence type="ECO:0000313" key="2">
    <source>
        <dbReference type="Proteomes" id="UP000053881"/>
    </source>
</evidence>
<dbReference type="AlphaFoldDB" id="A0A0Q9Y490"/>